<evidence type="ECO:0000313" key="1">
    <source>
        <dbReference type="EMBL" id="VBB69165.1"/>
    </source>
</evidence>
<organism evidence="1">
    <name type="scientific">invertebrate metagenome</name>
    <dbReference type="NCBI Taxonomy" id="1711999"/>
    <lineage>
        <taxon>unclassified sequences</taxon>
        <taxon>metagenomes</taxon>
        <taxon>organismal metagenomes</taxon>
    </lineage>
</organism>
<dbReference type="InterPro" id="IPR007485">
    <property type="entry name" value="LPS_assembly_LptE"/>
</dbReference>
<protein>
    <submittedName>
        <fullName evidence="1">Uncharacterized protein</fullName>
    </submittedName>
</protein>
<dbReference type="EMBL" id="LR026963">
    <property type="protein sequence ID" value="VBB69165.1"/>
    <property type="molecule type" value="Genomic_DNA"/>
</dbReference>
<name>A0A484H6Z5_9ZZZZ</name>
<gene>
    <name evidence="1" type="ORF">RIEGSTA812A_PEG_638</name>
</gene>
<accession>A0A484H6Z5</accession>
<dbReference type="AlphaFoldDB" id="A0A484H6Z5"/>
<proteinExistence type="predicted"/>
<sequence>MADSLAQIKINPIGDRIGQILRNTLIDRMTPHGMPKTPRYILSVTLALSTQPLSFRRDNTAARANLLVLASYHLQDVTQHKHPVVFTDTMRAVTSYHIHDAPYAIVVAEQEAQQQAARQLADGIVERTALYFLRMRTRGHPPNG</sequence>
<reference evidence="1" key="1">
    <citation type="submission" date="2018-10" db="EMBL/GenBank/DDBJ databases">
        <authorList>
            <person name="Gruber-Vodicka H."/>
            <person name="Jaeckle O."/>
        </authorList>
    </citation>
    <scope>NUCLEOTIDE SEQUENCE</scope>
</reference>
<dbReference type="Pfam" id="PF04390">
    <property type="entry name" value="LptE"/>
    <property type="match status" value="1"/>
</dbReference>
<dbReference type="GO" id="GO:0019867">
    <property type="term" value="C:outer membrane"/>
    <property type="evidence" value="ECO:0007669"/>
    <property type="project" value="InterPro"/>
</dbReference>
<dbReference type="Gene3D" id="3.30.160.150">
    <property type="entry name" value="Lipoprotein like domain"/>
    <property type="match status" value="1"/>
</dbReference>
<dbReference type="GO" id="GO:0043165">
    <property type="term" value="P:Gram-negative-bacterium-type cell outer membrane assembly"/>
    <property type="evidence" value="ECO:0007669"/>
    <property type="project" value="InterPro"/>
</dbReference>